<feature type="domain" description="Hemocyanin C-terminal" evidence="6">
    <location>
        <begin position="6"/>
        <end position="83"/>
    </location>
</feature>
<evidence type="ECO:0000313" key="8">
    <source>
        <dbReference type="Proteomes" id="UP000479000"/>
    </source>
</evidence>
<gene>
    <name evidence="7" type="ORF">NTEN_LOCUS21146</name>
</gene>
<comment type="cofactor">
    <cofactor evidence="1">
        <name>Cu(2+)</name>
        <dbReference type="ChEBI" id="CHEBI:29036"/>
    </cofactor>
</comment>
<organism evidence="7 8">
    <name type="scientific">Nesidiocoris tenuis</name>
    <dbReference type="NCBI Taxonomy" id="355587"/>
    <lineage>
        <taxon>Eukaryota</taxon>
        <taxon>Metazoa</taxon>
        <taxon>Ecdysozoa</taxon>
        <taxon>Arthropoda</taxon>
        <taxon>Hexapoda</taxon>
        <taxon>Insecta</taxon>
        <taxon>Pterygota</taxon>
        <taxon>Neoptera</taxon>
        <taxon>Paraneoptera</taxon>
        <taxon>Hemiptera</taxon>
        <taxon>Heteroptera</taxon>
        <taxon>Panheteroptera</taxon>
        <taxon>Cimicomorpha</taxon>
        <taxon>Miridae</taxon>
        <taxon>Dicyphina</taxon>
        <taxon>Nesidiocoris</taxon>
    </lineage>
</organism>
<proteinExistence type="inferred from homology"/>
<dbReference type="InterPro" id="IPR005203">
    <property type="entry name" value="Hemocyanin_C"/>
</dbReference>
<dbReference type="EMBL" id="CADCXU010030692">
    <property type="protein sequence ID" value="CAB0017040.1"/>
    <property type="molecule type" value="Genomic_DNA"/>
</dbReference>
<dbReference type="InterPro" id="IPR013788">
    <property type="entry name" value="Hemocyanin/hexamerin"/>
</dbReference>
<dbReference type="AlphaFoldDB" id="A0A6H5HQS7"/>
<keyword evidence="8" id="KW-1185">Reference proteome</keyword>
<keyword evidence="3" id="KW-0479">Metal-binding</keyword>
<dbReference type="GO" id="GO:0046872">
    <property type="term" value="F:metal ion binding"/>
    <property type="evidence" value="ECO:0007669"/>
    <property type="project" value="UniProtKB-KW"/>
</dbReference>
<evidence type="ECO:0000256" key="4">
    <source>
        <dbReference type="ARBA" id="ARBA00023002"/>
    </source>
</evidence>
<accession>A0A6H5HQS7</accession>
<dbReference type="Proteomes" id="UP000479000">
    <property type="component" value="Unassembled WGS sequence"/>
</dbReference>
<dbReference type="SUPFAM" id="SSF81296">
    <property type="entry name" value="E set domains"/>
    <property type="match status" value="1"/>
</dbReference>
<dbReference type="PANTHER" id="PTHR11511">
    <property type="entry name" value="LARVAL STORAGE PROTEIN/PHENOLOXIDASE"/>
    <property type="match status" value="1"/>
</dbReference>
<evidence type="ECO:0000313" key="7">
    <source>
        <dbReference type="EMBL" id="CAB0017040.1"/>
    </source>
</evidence>
<evidence type="ECO:0000256" key="5">
    <source>
        <dbReference type="ARBA" id="ARBA00023008"/>
    </source>
</evidence>
<evidence type="ECO:0000259" key="6">
    <source>
        <dbReference type="Pfam" id="PF03723"/>
    </source>
</evidence>
<dbReference type="Pfam" id="PF03723">
    <property type="entry name" value="Hemocyanin_C"/>
    <property type="match status" value="1"/>
</dbReference>
<dbReference type="InterPro" id="IPR014756">
    <property type="entry name" value="Ig_E-set"/>
</dbReference>
<sequence>MVLSTFSVKPKQNTVERLSHQSSVTIPFERSFRNLNQAPQSGQELQRYMFCGCGWPHHMLIPKGTADGYPCELFVMVSNWADDK</sequence>
<keyword evidence="5" id="KW-0186">Copper</keyword>
<dbReference type="InterPro" id="IPR037020">
    <property type="entry name" value="Hemocyanin_C_sf"/>
</dbReference>
<feature type="non-terminal residue" evidence="7">
    <location>
        <position position="84"/>
    </location>
</feature>
<evidence type="ECO:0000256" key="3">
    <source>
        <dbReference type="ARBA" id="ARBA00022723"/>
    </source>
</evidence>
<evidence type="ECO:0000256" key="1">
    <source>
        <dbReference type="ARBA" id="ARBA00001973"/>
    </source>
</evidence>
<comment type="similarity">
    <text evidence="2">Belongs to the tyrosinase family.</text>
</comment>
<evidence type="ECO:0000256" key="2">
    <source>
        <dbReference type="ARBA" id="ARBA00009928"/>
    </source>
</evidence>
<protein>
    <recommendedName>
        <fullName evidence="6">Hemocyanin C-terminal domain-containing protein</fullName>
    </recommendedName>
</protein>
<dbReference type="Gene3D" id="2.60.40.1520">
    <property type="entry name" value="Hemocyanin, C-terminal domain"/>
    <property type="match status" value="1"/>
</dbReference>
<name>A0A6H5HQS7_9HEMI</name>
<dbReference type="GO" id="GO:0016491">
    <property type="term" value="F:oxidoreductase activity"/>
    <property type="evidence" value="ECO:0007669"/>
    <property type="project" value="UniProtKB-KW"/>
</dbReference>
<reference evidence="7 8" key="1">
    <citation type="submission" date="2020-02" db="EMBL/GenBank/DDBJ databases">
        <authorList>
            <person name="Ferguson B K."/>
        </authorList>
    </citation>
    <scope>NUCLEOTIDE SEQUENCE [LARGE SCALE GENOMIC DNA]</scope>
</reference>
<dbReference type="PANTHER" id="PTHR11511:SF4">
    <property type="entry name" value="PHENOLOXIDASE 2-RELATED"/>
    <property type="match status" value="1"/>
</dbReference>
<keyword evidence="4" id="KW-0560">Oxidoreductase</keyword>
<dbReference type="OrthoDB" id="8119704at2759"/>